<proteinExistence type="predicted"/>
<gene>
    <name evidence="1" type="primary">b217R</name>
    <name evidence="1" type="ORF">NY2A_b217R</name>
</gene>
<reference evidence="1 2" key="1">
    <citation type="journal article" date="2007" name="Virology">
        <title>Sequence and annotation of the 369-kb NY-2A and the 345-kb AR158 viruses that infect Chlorella NC64A.</title>
        <authorList>
            <person name="Fitzgerald L.A."/>
            <person name="Graves M.V."/>
            <person name="Li X."/>
            <person name="Feldblyum T."/>
            <person name="Nierman W.C."/>
            <person name="Van Etten J.L."/>
        </authorList>
    </citation>
    <scope>NUCLEOTIDE SEQUENCE [LARGE SCALE GENOMIC DNA]</scope>
    <source>
        <strain evidence="1 2">NY-2A</strain>
    </source>
</reference>
<organismHost>
    <name type="scientific">Chlorella</name>
    <dbReference type="NCBI Taxonomy" id="3071"/>
</organismHost>
<sequence length="73" mass="8447">MTLVSTHNHLSKHHHVNLNGSRRVCTILETGSSVRRESEIVLRKSSACRRRQGWISIDTDRRVSQRHITIFQG</sequence>
<protein>
    <submittedName>
        <fullName evidence="1">Uncharacterized protein b217R</fullName>
    </submittedName>
</protein>
<dbReference type="RefSeq" id="YP_001497413.1">
    <property type="nucleotide sequence ID" value="NC_009898.1"/>
</dbReference>
<accession>A7IW92</accession>
<dbReference type="Proteomes" id="UP000202419">
    <property type="component" value="Segment"/>
</dbReference>
<organism evidence="1 2">
    <name type="scientific">Paramecium bursaria Chlorella virus NY2A</name>
    <name type="common">PBCV-NY2A</name>
    <dbReference type="NCBI Taxonomy" id="46021"/>
    <lineage>
        <taxon>Viruses</taxon>
        <taxon>Varidnaviria</taxon>
        <taxon>Bamfordvirae</taxon>
        <taxon>Nucleocytoviricota</taxon>
        <taxon>Megaviricetes</taxon>
        <taxon>Algavirales</taxon>
        <taxon>Phycodnaviridae</taxon>
        <taxon>Chlorovirus</taxon>
        <taxon>Chlorovirus americanus</taxon>
    </lineage>
</organism>
<name>A7IW92_PBCVN</name>
<keyword evidence="2" id="KW-1185">Reference proteome</keyword>
<dbReference type="EMBL" id="DQ491002">
    <property type="protein sequence ID" value="ABT14616.1"/>
    <property type="molecule type" value="Genomic_DNA"/>
</dbReference>
<dbReference type="GeneID" id="5659008"/>
<evidence type="ECO:0000313" key="2">
    <source>
        <dbReference type="Proteomes" id="UP000202419"/>
    </source>
</evidence>
<evidence type="ECO:0000313" key="1">
    <source>
        <dbReference type="EMBL" id="ABT14616.1"/>
    </source>
</evidence>
<dbReference type="KEGG" id="vg:5659008"/>